<dbReference type="Pfam" id="PF19278">
    <property type="entry name" value="Hydant_A_C"/>
    <property type="match status" value="1"/>
</dbReference>
<sequence>MAKAQGARWKIWVDTGGTFTDCLAYSPTGNLQRVKVLSDSTLRGILVKPIDSNHWQIRQNWPSQQTDIFNGYTMQVSSSKHSARITKYDPDTSTITLEESLPEDLAGVDFTMTAFEEAPILAARLATHTPLKQKLPPLEMRLGTTRGTNALLERKGAKTTLLVTKGFKDLLTIGTQQRPDIFALNIQKPQPYYTEVIEVEERLDAQGNVIQALSPEHQNKLKNALATSKPESVAIALLHSYVNPVHEDALAETLRTSEFPFISTSASLTASQKILPRAHTALINAYLAPIIHRYLERIQQHVPQGALKVMSSAGGLADAMLYHPKDSLLSGPAGGVVGAASILRQVQQQQSGNFQRLLTVDMGGTSTDVSRYANEFDYRFLTQVGDAEIISPALAIETVAAGGGSICQFKNGTLAVGPESASAYPGPACYGQGGPLTITDVNLLLGRLTEDNFGIPINKSHAQKALDQIKATLQKHDSTSELDDEELLLGFLRIANEKMTDTVRSISVKKGFDPADHSLLAFGGAGGQHACEIASLLGITDIIVPQEAGLLSAYGMGQAVLERFSTRQVLQPYSDVKTKLAAWIDQLTEDATAQCRQEGYSDDVLETRFVKLFLRFKGQESTLEVDYTSPDKILDTYQRQYESLFGHWLEDRVVELESIKVVVSTLPPPLPKPEQRKNYSPEPISSQQSRTRSGWLSIPVYDWDQLVPGASFSGPALLTSPTTTLWLETGWDLQIDGYRNALLHQKEKTELTTNEAPEAVQLSLFTNRFSSVASGMGALLERTSFSVNVKERLDFSCALLDANGELIVNAPHIPVHLGSIGICVRKVREHLSIGKGDIVITNHPGYGGSHLPDVTLISAVYVKEKLLGYVANRAHHAEIGGTRPGSMPTQATTLEEEGVVIAPTYLVKDGEPQWEVIRSLFIESRYPTRNIEENMADLNGGMASIRWGVQALQQLAEQYGTDQIPHYMQRLKERASHQMVECLRGLKLPSFEASETLDDGSKLQVTCTLADDQTFTIDFTGSSPTHPRNLNANSAIVQSAVIYVLRLLLNKDFPLNEGLLQPIKIIIPPESILNPSFNDDPAQCPAVVGGNTETSQRLVDTLLKALGLAACSQGTMNNVLFGNEQFGYYETIGGGTGAGPDFSGTDAVHQHMTNTRITDPEVLEFRYPVRLDEFSVREHSGGPGQWTGGNGIVRKLTFLAPVSLTVLTQHRSITPYGLEGGATGKTGKQWIIRSNGTEESLEGIDQAEMMKGDQFIIHTPGGGGFGTSPGK</sequence>
<dbReference type="InterPro" id="IPR045079">
    <property type="entry name" value="Oxoprolinase-like"/>
</dbReference>
<feature type="domain" description="Hydantoinase B/oxoprolinase" evidence="4">
    <location>
        <begin position="759"/>
        <end position="1267"/>
    </location>
</feature>
<reference evidence="7" key="1">
    <citation type="journal article" date="2023" name="Comput. Struct. Biotechnol. J.">
        <title>Discovery of a novel marine Bacteroidetes with a rich repertoire of carbohydrate-active enzymes.</title>
        <authorList>
            <person name="Chen B."/>
            <person name="Liu G."/>
            <person name="Chen Q."/>
            <person name="Wang H."/>
            <person name="Liu L."/>
            <person name="Tang K."/>
        </authorList>
    </citation>
    <scope>NUCLEOTIDE SEQUENCE</scope>
    <source>
        <strain evidence="7">TK19036</strain>
    </source>
</reference>
<evidence type="ECO:0000259" key="6">
    <source>
        <dbReference type="Pfam" id="PF19278"/>
    </source>
</evidence>
<evidence type="ECO:0000256" key="1">
    <source>
        <dbReference type="ARBA" id="ARBA00010403"/>
    </source>
</evidence>
<evidence type="ECO:0000313" key="7">
    <source>
        <dbReference type="EMBL" id="WKN36911.1"/>
    </source>
</evidence>
<evidence type="ECO:0000259" key="3">
    <source>
        <dbReference type="Pfam" id="PF01968"/>
    </source>
</evidence>
<dbReference type="InterPro" id="IPR008040">
    <property type="entry name" value="Hydant_A_N"/>
</dbReference>
<protein>
    <submittedName>
        <fullName evidence="7">Hydantoinase B/oxoprolinase family protein</fullName>
    </submittedName>
</protein>
<dbReference type="GO" id="GO:0017168">
    <property type="term" value="F:5-oxoprolinase (ATP-hydrolyzing) activity"/>
    <property type="evidence" value="ECO:0007669"/>
    <property type="project" value="TreeGrafter"/>
</dbReference>
<dbReference type="InterPro" id="IPR003692">
    <property type="entry name" value="Hydantoinase_B"/>
</dbReference>
<dbReference type="AlphaFoldDB" id="A0AA49JE80"/>
<dbReference type="Pfam" id="PF05378">
    <property type="entry name" value="Hydant_A_N"/>
    <property type="match status" value="1"/>
</dbReference>
<evidence type="ECO:0000256" key="2">
    <source>
        <dbReference type="SAM" id="MobiDB-lite"/>
    </source>
</evidence>
<dbReference type="GO" id="GO:0006749">
    <property type="term" value="P:glutathione metabolic process"/>
    <property type="evidence" value="ECO:0007669"/>
    <property type="project" value="TreeGrafter"/>
</dbReference>
<dbReference type="InterPro" id="IPR049517">
    <property type="entry name" value="ACX-like_C"/>
</dbReference>
<accession>A0AA49JE80</accession>
<comment type="similarity">
    <text evidence="1">Belongs to the oxoprolinase family.</text>
</comment>
<feature type="domain" description="Hydantoinase A/oxoprolinase" evidence="3">
    <location>
        <begin position="277"/>
        <end position="561"/>
    </location>
</feature>
<dbReference type="PANTHER" id="PTHR11365">
    <property type="entry name" value="5-OXOPROLINASE RELATED"/>
    <property type="match status" value="1"/>
</dbReference>
<proteinExistence type="inferred from homology"/>
<feature type="domain" description="Acetophenone carboxylase-like C-terminal" evidence="6">
    <location>
        <begin position="580"/>
        <end position="747"/>
    </location>
</feature>
<reference evidence="7" key="2">
    <citation type="journal article" date="2024" name="Antonie Van Leeuwenhoek">
        <title>Roseihalotalea indica gen. nov., sp. nov., a halophilic Bacteroidetes from mesopelagic Southwest Indian Ocean with higher carbohydrate metabolic potential.</title>
        <authorList>
            <person name="Chen B."/>
            <person name="Zhang M."/>
            <person name="Lin D."/>
            <person name="Ye J."/>
            <person name="Tang K."/>
        </authorList>
    </citation>
    <scope>NUCLEOTIDE SEQUENCE</scope>
    <source>
        <strain evidence="7">TK19036</strain>
    </source>
</reference>
<dbReference type="Pfam" id="PF01968">
    <property type="entry name" value="Hydantoinase_A"/>
    <property type="match status" value="1"/>
</dbReference>
<evidence type="ECO:0000259" key="4">
    <source>
        <dbReference type="Pfam" id="PF02538"/>
    </source>
</evidence>
<dbReference type="EMBL" id="CP120682">
    <property type="protein sequence ID" value="WKN36911.1"/>
    <property type="molecule type" value="Genomic_DNA"/>
</dbReference>
<name>A0AA49JE80_9BACT</name>
<dbReference type="InterPro" id="IPR002821">
    <property type="entry name" value="Hydantoinase_A"/>
</dbReference>
<feature type="region of interest" description="Disordered" evidence="2">
    <location>
        <begin position="670"/>
        <end position="691"/>
    </location>
</feature>
<organism evidence="7">
    <name type="scientific">Roseihalotalea indica</name>
    <dbReference type="NCBI Taxonomy" id="2867963"/>
    <lineage>
        <taxon>Bacteria</taxon>
        <taxon>Pseudomonadati</taxon>
        <taxon>Bacteroidota</taxon>
        <taxon>Cytophagia</taxon>
        <taxon>Cytophagales</taxon>
        <taxon>Catalimonadaceae</taxon>
        <taxon>Roseihalotalea</taxon>
    </lineage>
</organism>
<feature type="domain" description="Hydantoinase/oxoprolinase N-terminal" evidence="5">
    <location>
        <begin position="139"/>
        <end position="255"/>
    </location>
</feature>
<evidence type="ECO:0000259" key="5">
    <source>
        <dbReference type="Pfam" id="PF05378"/>
    </source>
</evidence>
<dbReference type="Pfam" id="PF02538">
    <property type="entry name" value="Hydantoinase_B"/>
    <property type="match status" value="1"/>
</dbReference>
<dbReference type="GO" id="GO:0005829">
    <property type="term" value="C:cytosol"/>
    <property type="evidence" value="ECO:0007669"/>
    <property type="project" value="TreeGrafter"/>
</dbReference>
<dbReference type="PANTHER" id="PTHR11365:SF23">
    <property type="entry name" value="HYPOTHETICAL 5-OXOPROLINASE (EUROFUNG)-RELATED"/>
    <property type="match status" value="1"/>
</dbReference>
<gene>
    <name evidence="7" type="ORF">K4G66_31585</name>
</gene>